<evidence type="ECO:0000256" key="1">
    <source>
        <dbReference type="ARBA" id="ARBA00022490"/>
    </source>
</evidence>
<dbReference type="HAMAP" id="MF_00187">
    <property type="entry name" value="FdhD"/>
    <property type="match status" value="1"/>
</dbReference>
<dbReference type="PANTHER" id="PTHR30592:SF1">
    <property type="entry name" value="SULFUR CARRIER PROTEIN FDHD"/>
    <property type="match status" value="1"/>
</dbReference>
<dbReference type="Pfam" id="PF02634">
    <property type="entry name" value="FdhD-NarQ"/>
    <property type="match status" value="1"/>
</dbReference>
<comment type="caution">
    <text evidence="4">The sequence shown here is derived from an EMBL/GenBank/DDBJ whole genome shotgun (WGS) entry which is preliminary data.</text>
</comment>
<sequence>MTTRPDSLAAAHVLRHAIEIGPEGVQERIELGIAEEIPLTLIFNEFHVHAVMMVTPLDLHDFVLGFVLTEKIIAAPSDMISCHIERHEEQLTAHIRITGADFSRLIRRGQRLLTGGSSCGLCGVTSLDDIATATPSLPAHSIPVSSIRAALNALPDQQVLNQQVHMVHAAAWASPDGIIHYVREDVGRHNALDKLIGILSQSPRDPGRGFCLLTSRCSYEMVEKALTLGISTLVAVSSPTDRAIQIARKADMTLIGNARRDRFSVFCGGHRLVRPETLEMMTT</sequence>
<gene>
    <name evidence="3 4" type="primary">fdhD</name>
    <name evidence="4" type="ORF">ABO01nite_00950</name>
</gene>
<accession>A0AAN4R0G6</accession>
<dbReference type="Gene3D" id="3.10.20.10">
    <property type="match status" value="1"/>
</dbReference>
<dbReference type="GO" id="GO:0005737">
    <property type="term" value="C:cytoplasm"/>
    <property type="evidence" value="ECO:0007669"/>
    <property type="project" value="UniProtKB-SubCell"/>
</dbReference>
<comment type="function">
    <text evidence="3">Required for formate dehydrogenase (FDH) activity. Acts as a sulfur carrier protein that transfers sulfur from IscS to the molybdenum cofactor prior to its insertion into FDH.</text>
</comment>
<organism evidence="4 5">
    <name type="scientific">Asaia bogorensis NBRC 16594</name>
    <dbReference type="NCBI Taxonomy" id="1231624"/>
    <lineage>
        <taxon>Bacteria</taxon>
        <taxon>Pseudomonadati</taxon>
        <taxon>Pseudomonadota</taxon>
        <taxon>Alphaproteobacteria</taxon>
        <taxon>Acetobacterales</taxon>
        <taxon>Acetobacteraceae</taxon>
        <taxon>Asaia</taxon>
    </lineage>
</organism>
<dbReference type="PIRSF" id="PIRSF015626">
    <property type="entry name" value="FdhD"/>
    <property type="match status" value="1"/>
</dbReference>
<dbReference type="SUPFAM" id="SSF53927">
    <property type="entry name" value="Cytidine deaminase-like"/>
    <property type="match status" value="1"/>
</dbReference>
<keyword evidence="5" id="KW-1185">Reference proteome</keyword>
<dbReference type="GO" id="GO:0016783">
    <property type="term" value="F:sulfurtransferase activity"/>
    <property type="evidence" value="ECO:0007669"/>
    <property type="project" value="InterPro"/>
</dbReference>
<dbReference type="Gene3D" id="3.40.140.10">
    <property type="entry name" value="Cytidine Deaminase, domain 2"/>
    <property type="match status" value="1"/>
</dbReference>
<dbReference type="InterPro" id="IPR016193">
    <property type="entry name" value="Cytidine_deaminase-like"/>
</dbReference>
<feature type="active site" description="Cysteine persulfide intermediate" evidence="3">
    <location>
        <position position="119"/>
    </location>
</feature>
<dbReference type="EMBL" id="BJVS01000001">
    <property type="protein sequence ID" value="GEL52088.1"/>
    <property type="molecule type" value="Genomic_DNA"/>
</dbReference>
<reference evidence="4 5" key="1">
    <citation type="submission" date="2019-07" db="EMBL/GenBank/DDBJ databases">
        <title>Whole genome shotgun sequence of Asaia bogorensis NBRC 16594.</title>
        <authorList>
            <person name="Hosoyama A."/>
            <person name="Uohara A."/>
            <person name="Ohji S."/>
            <person name="Ichikawa N."/>
        </authorList>
    </citation>
    <scope>NUCLEOTIDE SEQUENCE [LARGE SCALE GENOMIC DNA]</scope>
    <source>
        <strain evidence="4 5">NBRC 16594</strain>
    </source>
</reference>
<proteinExistence type="inferred from homology"/>
<dbReference type="GO" id="GO:0097163">
    <property type="term" value="F:sulfur carrier activity"/>
    <property type="evidence" value="ECO:0007669"/>
    <property type="project" value="UniProtKB-UniRule"/>
</dbReference>
<keyword evidence="2 3" id="KW-0501">Molybdenum cofactor biosynthesis</keyword>
<dbReference type="KEGG" id="abg:Asbog_02233"/>
<comment type="caution">
    <text evidence="3">Lacks conserved residue(s) required for the propagation of feature annotation.</text>
</comment>
<comment type="similarity">
    <text evidence="3">Belongs to the FdhD family.</text>
</comment>
<evidence type="ECO:0000313" key="5">
    <source>
        <dbReference type="Proteomes" id="UP000321287"/>
    </source>
</evidence>
<name>A0AAN4R0G6_9PROT</name>
<dbReference type="AlphaFoldDB" id="A0AAN4R0G6"/>
<dbReference type="Proteomes" id="UP000321287">
    <property type="component" value="Unassembled WGS sequence"/>
</dbReference>
<dbReference type="RefSeq" id="WP_083510844.1">
    <property type="nucleotide sequence ID" value="NZ_AP014690.1"/>
</dbReference>
<comment type="subcellular location">
    <subcellularLocation>
        <location evidence="3">Cytoplasm</location>
    </subcellularLocation>
</comment>
<dbReference type="InterPro" id="IPR003786">
    <property type="entry name" value="FdhD"/>
</dbReference>
<dbReference type="PANTHER" id="PTHR30592">
    <property type="entry name" value="FORMATE DEHYDROGENASE"/>
    <property type="match status" value="1"/>
</dbReference>
<dbReference type="GO" id="GO:0006777">
    <property type="term" value="P:Mo-molybdopterin cofactor biosynthetic process"/>
    <property type="evidence" value="ECO:0007669"/>
    <property type="project" value="UniProtKB-UniRule"/>
</dbReference>
<dbReference type="NCBIfam" id="TIGR00129">
    <property type="entry name" value="fdhD_narQ"/>
    <property type="match status" value="1"/>
</dbReference>
<dbReference type="GeneID" id="78227252"/>
<evidence type="ECO:0000256" key="2">
    <source>
        <dbReference type="ARBA" id="ARBA00023150"/>
    </source>
</evidence>
<protein>
    <recommendedName>
        <fullName evidence="3">Sulfur carrier protein FdhD</fullName>
    </recommendedName>
</protein>
<evidence type="ECO:0000313" key="4">
    <source>
        <dbReference type="EMBL" id="GEL52088.1"/>
    </source>
</evidence>
<keyword evidence="1 3" id="KW-0963">Cytoplasm</keyword>
<evidence type="ECO:0000256" key="3">
    <source>
        <dbReference type="HAMAP-Rule" id="MF_00187"/>
    </source>
</evidence>